<evidence type="ECO:0000256" key="1">
    <source>
        <dbReference type="SAM" id="SignalP"/>
    </source>
</evidence>
<organism evidence="2 3">
    <name type="scientific">Pseudoalteromonas obscura</name>
    <dbReference type="NCBI Taxonomy" id="3048491"/>
    <lineage>
        <taxon>Bacteria</taxon>
        <taxon>Pseudomonadati</taxon>
        <taxon>Pseudomonadota</taxon>
        <taxon>Gammaproteobacteria</taxon>
        <taxon>Alteromonadales</taxon>
        <taxon>Pseudoalteromonadaceae</taxon>
        <taxon>Pseudoalteromonas</taxon>
    </lineage>
</organism>
<evidence type="ECO:0000313" key="2">
    <source>
        <dbReference type="EMBL" id="MDK2594025.1"/>
    </source>
</evidence>
<dbReference type="Proteomes" id="UP001231915">
    <property type="component" value="Unassembled WGS sequence"/>
</dbReference>
<sequence>MRYFLALLTLLSNMSLACTVESRSYTELVSQAKQVFIGSVVEIHWSDFEKHVQKHSPVEKEEVTILMSGGYTYRAIPHEVWKGQVNMSLRLRGGYCNGAFVNGGKTYLIMTFDDSSVLGSKAFPLNPELMNIVKTELSVN</sequence>
<keyword evidence="3" id="KW-1185">Reference proteome</keyword>
<protein>
    <submittedName>
        <fullName evidence="2">Uncharacterized protein</fullName>
    </submittedName>
</protein>
<feature type="signal peptide" evidence="1">
    <location>
        <begin position="1"/>
        <end position="17"/>
    </location>
</feature>
<keyword evidence="1" id="KW-0732">Signal</keyword>
<dbReference type="PROSITE" id="PS51257">
    <property type="entry name" value="PROKAR_LIPOPROTEIN"/>
    <property type="match status" value="1"/>
</dbReference>
<dbReference type="RefSeq" id="WP_284136280.1">
    <property type="nucleotide sequence ID" value="NZ_JASJUT010000001.1"/>
</dbReference>
<comment type="caution">
    <text evidence="2">The sequence shown here is derived from an EMBL/GenBank/DDBJ whole genome shotgun (WGS) entry which is preliminary data.</text>
</comment>
<reference evidence="2 3" key="1">
    <citation type="submission" date="2023-05" db="EMBL/GenBank/DDBJ databases">
        <title>Pseudoalteromonas ardens sp. nov., Pseudoalteromonas obscura sp. nov., and Pseudoalteromonas umbrosa sp. nov., isolated from the coral Montipora capitata.</title>
        <authorList>
            <person name="Thomas E.M."/>
            <person name="Smith E.M."/>
            <person name="Papke E."/>
            <person name="Shlafstein M.D."/>
            <person name="Oline D.K."/>
            <person name="Videau P."/>
            <person name="Saw J.H."/>
            <person name="Strangman W.K."/>
            <person name="Ushijima B."/>
        </authorList>
    </citation>
    <scope>NUCLEOTIDE SEQUENCE [LARGE SCALE GENOMIC DNA]</scope>
    <source>
        <strain evidence="2 3">P94</strain>
    </source>
</reference>
<dbReference type="EMBL" id="JASJUT010000001">
    <property type="protein sequence ID" value="MDK2594025.1"/>
    <property type="molecule type" value="Genomic_DNA"/>
</dbReference>
<feature type="chain" id="PRO_5045761809" evidence="1">
    <location>
        <begin position="18"/>
        <end position="140"/>
    </location>
</feature>
<proteinExistence type="predicted"/>
<evidence type="ECO:0000313" key="3">
    <source>
        <dbReference type="Proteomes" id="UP001231915"/>
    </source>
</evidence>
<accession>A0ABT7EFH3</accession>
<name>A0ABT7EFH3_9GAMM</name>
<gene>
    <name evidence="2" type="ORF">QNM18_02945</name>
</gene>